<dbReference type="Pfam" id="PF12678">
    <property type="entry name" value="zf-rbx1"/>
    <property type="match status" value="1"/>
</dbReference>
<evidence type="ECO:0000256" key="4">
    <source>
        <dbReference type="ARBA" id="ARBA00022786"/>
    </source>
</evidence>
<evidence type="ECO:0000256" key="6">
    <source>
        <dbReference type="PROSITE-ProRule" id="PRU00175"/>
    </source>
</evidence>
<dbReference type="InterPro" id="IPR024766">
    <property type="entry name" value="Znf_RING_H2"/>
</dbReference>
<evidence type="ECO:0000256" key="1">
    <source>
        <dbReference type="ARBA" id="ARBA00004906"/>
    </source>
</evidence>
<dbReference type="PROSITE" id="PS50089">
    <property type="entry name" value="ZF_RING_2"/>
    <property type="match status" value="1"/>
</dbReference>
<dbReference type="InterPro" id="IPR001841">
    <property type="entry name" value="Znf_RING"/>
</dbReference>
<sequence>MGERMYYLMPARAQKWWKRMARVFGNSLSFFLCVLTLVMLGVGGIVVCVILSERSSELNTTGWIEATAYLTEKPEVDEVCRPRRWVNCDEPDQRSYRLEFKVCNVTVVEDGEVFTLVQDCENPKLAYYGPSSGHDLSLGESDQLLDEYSALVGQNVSCRVKPDWRSAGDEATVAIGANVEDESTELAYLFAVVVTVLFFVAAAIAVALVPVFRRRRERLEAEALAAALADGGLGSNANNSKKRRRKRALLCEHVRKHCSVPLVEEDEEIAEGEHVAAARVDDECAICLDELGCAPVDEEKGEETGDEKCLHAARIPCGHVFHTSCIVTWIERGHGKKCPLCNYRLSQMLPNSSRNATATDDEKLASMPGESTAHPPPLDPNAINDSERAARAAASSTNQNDHLV</sequence>
<accession>A0A7S0T9W5</accession>
<dbReference type="GO" id="GO:0061630">
    <property type="term" value="F:ubiquitin protein ligase activity"/>
    <property type="evidence" value="ECO:0007669"/>
    <property type="project" value="TreeGrafter"/>
</dbReference>
<dbReference type="GO" id="GO:0008270">
    <property type="term" value="F:zinc ion binding"/>
    <property type="evidence" value="ECO:0007669"/>
    <property type="project" value="UniProtKB-KW"/>
</dbReference>
<dbReference type="AlphaFoldDB" id="A0A7S0T9W5"/>
<evidence type="ECO:0000256" key="2">
    <source>
        <dbReference type="ARBA" id="ARBA00022723"/>
    </source>
</evidence>
<protein>
    <recommendedName>
        <fullName evidence="9">RING-type domain-containing protein</fullName>
    </recommendedName>
</protein>
<evidence type="ECO:0000256" key="3">
    <source>
        <dbReference type="ARBA" id="ARBA00022771"/>
    </source>
</evidence>
<dbReference type="GO" id="GO:0016567">
    <property type="term" value="P:protein ubiquitination"/>
    <property type="evidence" value="ECO:0007669"/>
    <property type="project" value="TreeGrafter"/>
</dbReference>
<evidence type="ECO:0000256" key="7">
    <source>
        <dbReference type="SAM" id="MobiDB-lite"/>
    </source>
</evidence>
<feature type="domain" description="RING-type" evidence="9">
    <location>
        <begin position="284"/>
        <end position="342"/>
    </location>
</feature>
<dbReference type="PANTHER" id="PTHR45969:SF69">
    <property type="entry name" value="FINGER DOMAIN PROTEIN, PUTATIVE (AFU_ORTHOLOGUE AFUA_3G12190)-RELATED"/>
    <property type="match status" value="1"/>
</dbReference>
<dbReference type="EMBL" id="HBFE01003891">
    <property type="protein sequence ID" value="CAD8726474.1"/>
    <property type="molecule type" value="Transcribed_RNA"/>
</dbReference>
<dbReference type="PANTHER" id="PTHR45969">
    <property type="entry name" value="RING ZINC FINGER PROTEIN-RELATED"/>
    <property type="match status" value="1"/>
</dbReference>
<dbReference type="SMART" id="SM00184">
    <property type="entry name" value="RING"/>
    <property type="match status" value="1"/>
</dbReference>
<evidence type="ECO:0000259" key="9">
    <source>
        <dbReference type="PROSITE" id="PS50089"/>
    </source>
</evidence>
<keyword evidence="3 6" id="KW-0863">Zinc-finger</keyword>
<keyword evidence="8" id="KW-1133">Transmembrane helix</keyword>
<keyword evidence="8" id="KW-0812">Transmembrane</keyword>
<proteinExistence type="predicted"/>
<evidence type="ECO:0000256" key="5">
    <source>
        <dbReference type="ARBA" id="ARBA00022833"/>
    </source>
</evidence>
<name>A0A7S0T9W5_9RHOD</name>
<dbReference type="Gene3D" id="3.30.40.10">
    <property type="entry name" value="Zinc/RING finger domain, C3HC4 (zinc finger)"/>
    <property type="match status" value="1"/>
</dbReference>
<organism evidence="10">
    <name type="scientific">Erythrolobus madagascarensis</name>
    <dbReference type="NCBI Taxonomy" id="708628"/>
    <lineage>
        <taxon>Eukaryota</taxon>
        <taxon>Rhodophyta</taxon>
        <taxon>Bangiophyceae</taxon>
        <taxon>Porphyridiales</taxon>
        <taxon>Porphyridiaceae</taxon>
        <taxon>Erythrolobus</taxon>
    </lineage>
</organism>
<keyword evidence="8" id="KW-0472">Membrane</keyword>
<keyword evidence="5" id="KW-0862">Zinc</keyword>
<keyword evidence="4" id="KW-0833">Ubl conjugation pathway</keyword>
<feature type="region of interest" description="Disordered" evidence="7">
    <location>
        <begin position="352"/>
        <end position="404"/>
    </location>
</feature>
<dbReference type="InterPro" id="IPR013083">
    <property type="entry name" value="Znf_RING/FYVE/PHD"/>
</dbReference>
<evidence type="ECO:0000313" key="10">
    <source>
        <dbReference type="EMBL" id="CAD8726474.1"/>
    </source>
</evidence>
<comment type="pathway">
    <text evidence="1">Protein modification; protein ubiquitination.</text>
</comment>
<reference evidence="10" key="1">
    <citation type="submission" date="2021-01" db="EMBL/GenBank/DDBJ databases">
        <authorList>
            <person name="Corre E."/>
            <person name="Pelletier E."/>
            <person name="Niang G."/>
            <person name="Scheremetjew M."/>
            <person name="Finn R."/>
            <person name="Kale V."/>
            <person name="Holt S."/>
            <person name="Cochrane G."/>
            <person name="Meng A."/>
            <person name="Brown T."/>
            <person name="Cohen L."/>
        </authorList>
    </citation>
    <scope>NUCLEOTIDE SEQUENCE</scope>
    <source>
        <strain evidence="10">CCMP3276</strain>
    </source>
</reference>
<dbReference type="SUPFAM" id="SSF57850">
    <property type="entry name" value="RING/U-box"/>
    <property type="match status" value="1"/>
</dbReference>
<keyword evidence="2" id="KW-0479">Metal-binding</keyword>
<gene>
    <name evidence="10" type="ORF">EMAD1354_LOCUS2555</name>
</gene>
<evidence type="ECO:0000256" key="8">
    <source>
        <dbReference type="SAM" id="Phobius"/>
    </source>
</evidence>
<feature type="transmembrane region" description="Helical" evidence="8">
    <location>
        <begin position="186"/>
        <end position="209"/>
    </location>
</feature>